<evidence type="ECO:0000313" key="9">
    <source>
        <dbReference type="Proteomes" id="UP000186684"/>
    </source>
</evidence>
<feature type="transmembrane region" description="Helical" evidence="6">
    <location>
        <begin position="217"/>
        <end position="237"/>
    </location>
</feature>
<proteinExistence type="inferred from homology"/>
<feature type="transmembrane region" description="Helical" evidence="6">
    <location>
        <begin position="129"/>
        <end position="147"/>
    </location>
</feature>
<feature type="transmembrane region" description="Helical" evidence="6">
    <location>
        <begin position="187"/>
        <end position="205"/>
    </location>
</feature>
<keyword evidence="9" id="KW-1185">Reference proteome</keyword>
<dbReference type="STRING" id="633194.SAMN05421759_10544"/>
<evidence type="ECO:0000256" key="5">
    <source>
        <dbReference type="ARBA" id="ARBA00023136"/>
    </source>
</evidence>
<feature type="transmembrane region" description="Helical" evidence="6">
    <location>
        <begin position="40"/>
        <end position="56"/>
    </location>
</feature>
<keyword evidence="3 6" id="KW-0812">Transmembrane</keyword>
<accession>A0A1N7MP82</accession>
<organism evidence="8 9">
    <name type="scientific">Roseivivax lentus</name>
    <dbReference type="NCBI Taxonomy" id="633194"/>
    <lineage>
        <taxon>Bacteria</taxon>
        <taxon>Pseudomonadati</taxon>
        <taxon>Pseudomonadota</taxon>
        <taxon>Alphaproteobacteria</taxon>
        <taxon>Rhodobacterales</taxon>
        <taxon>Roseobacteraceae</taxon>
        <taxon>Roseivivax</taxon>
    </lineage>
</organism>
<dbReference type="PANTHER" id="PTHR22911:SF6">
    <property type="entry name" value="SOLUTE CARRIER FAMILY 35 MEMBER G1"/>
    <property type="match status" value="1"/>
</dbReference>
<dbReference type="RefSeq" id="WP_076448032.1">
    <property type="nucleotide sequence ID" value="NZ_FTOQ01000005.1"/>
</dbReference>
<evidence type="ECO:0000256" key="6">
    <source>
        <dbReference type="SAM" id="Phobius"/>
    </source>
</evidence>
<dbReference type="AlphaFoldDB" id="A0A1N7MP82"/>
<comment type="subcellular location">
    <subcellularLocation>
        <location evidence="1">Membrane</location>
        <topology evidence="1">Multi-pass membrane protein</topology>
    </subcellularLocation>
</comment>
<keyword evidence="5 6" id="KW-0472">Membrane</keyword>
<evidence type="ECO:0000256" key="3">
    <source>
        <dbReference type="ARBA" id="ARBA00022692"/>
    </source>
</evidence>
<dbReference type="GO" id="GO:0016020">
    <property type="term" value="C:membrane"/>
    <property type="evidence" value="ECO:0007669"/>
    <property type="project" value="UniProtKB-SubCell"/>
</dbReference>
<feature type="transmembrane region" description="Helical" evidence="6">
    <location>
        <begin position="77"/>
        <end position="97"/>
    </location>
</feature>
<dbReference type="Proteomes" id="UP000186684">
    <property type="component" value="Unassembled WGS sequence"/>
</dbReference>
<dbReference type="Pfam" id="PF00892">
    <property type="entry name" value="EamA"/>
    <property type="match status" value="1"/>
</dbReference>
<feature type="transmembrane region" description="Helical" evidence="6">
    <location>
        <begin position="267"/>
        <end position="285"/>
    </location>
</feature>
<gene>
    <name evidence="8" type="ORF">SAMN05421759_10544</name>
</gene>
<comment type="similarity">
    <text evidence="2">Belongs to the drug/metabolite transporter (DMT) superfamily. 10 TMS drug/metabolite exporter (DME) (TC 2.A.7.3) family.</text>
</comment>
<evidence type="ECO:0000256" key="4">
    <source>
        <dbReference type="ARBA" id="ARBA00022989"/>
    </source>
</evidence>
<evidence type="ECO:0000256" key="1">
    <source>
        <dbReference type="ARBA" id="ARBA00004141"/>
    </source>
</evidence>
<evidence type="ECO:0000313" key="8">
    <source>
        <dbReference type="EMBL" id="SIS87808.1"/>
    </source>
</evidence>
<feature type="transmembrane region" description="Helical" evidence="6">
    <location>
        <begin position="244"/>
        <end position="261"/>
    </location>
</feature>
<reference evidence="9" key="1">
    <citation type="submission" date="2017-01" db="EMBL/GenBank/DDBJ databases">
        <authorList>
            <person name="Varghese N."/>
            <person name="Submissions S."/>
        </authorList>
    </citation>
    <scope>NUCLEOTIDE SEQUENCE [LARGE SCALE GENOMIC DNA]</scope>
    <source>
        <strain evidence="9">DSM 29430</strain>
    </source>
</reference>
<protein>
    <submittedName>
        <fullName evidence="8">EamA-like transporter family protein</fullName>
    </submittedName>
</protein>
<feature type="transmembrane region" description="Helical" evidence="6">
    <location>
        <begin position="103"/>
        <end position="122"/>
    </location>
</feature>
<dbReference type="InterPro" id="IPR000620">
    <property type="entry name" value="EamA_dom"/>
</dbReference>
<keyword evidence="4 6" id="KW-1133">Transmembrane helix</keyword>
<dbReference type="EMBL" id="FTOQ01000005">
    <property type="protein sequence ID" value="SIS87808.1"/>
    <property type="molecule type" value="Genomic_DNA"/>
</dbReference>
<dbReference type="SUPFAM" id="SSF103481">
    <property type="entry name" value="Multidrug resistance efflux transporter EmrE"/>
    <property type="match status" value="2"/>
</dbReference>
<feature type="domain" description="EamA" evidence="7">
    <location>
        <begin position="10"/>
        <end position="143"/>
    </location>
</feature>
<dbReference type="PANTHER" id="PTHR22911">
    <property type="entry name" value="ACYL-MALONYL CONDENSING ENZYME-RELATED"/>
    <property type="match status" value="1"/>
</dbReference>
<dbReference type="InterPro" id="IPR037185">
    <property type="entry name" value="EmrE-like"/>
</dbReference>
<evidence type="ECO:0000256" key="2">
    <source>
        <dbReference type="ARBA" id="ARBA00009853"/>
    </source>
</evidence>
<evidence type="ECO:0000259" key="7">
    <source>
        <dbReference type="Pfam" id="PF00892"/>
    </source>
</evidence>
<feature type="transmembrane region" description="Helical" evidence="6">
    <location>
        <begin position="153"/>
        <end position="175"/>
    </location>
</feature>
<sequence length="299" mass="31533">MTGLGATRLGGLLVAVYTLQMAAADSITKFIAGQYAAPQLFALAALIAVALSFVAARRPAEGGTRRALSTGQRPAMAIRSALTVLASVAFFYAFRYLPFADVFLFMALVPVIAALLSGPILGEAIRPTAWIALVFGVAGLLCLMPEGPSMLSIGHGWAGLAVLSGTGSLVAARYIAQRERSTLAQVFYPNLALCVVMTAALPFVWTPMSGADLAWVSVYALILFAARWTVTAALGVLPAYVATPLMNLQFVWMVVIGFLAFGEVPGLGTFLGVTLVIGSGLWLVYDTARPKWREVPATT</sequence>
<name>A0A1N7MP82_9RHOB</name>